<keyword evidence="2" id="KW-1185">Reference proteome</keyword>
<accession>A0A0J7JW14</accession>
<organism evidence="1 2">
    <name type="scientific">Lasius niger</name>
    <name type="common">Black garden ant</name>
    <dbReference type="NCBI Taxonomy" id="67767"/>
    <lineage>
        <taxon>Eukaryota</taxon>
        <taxon>Metazoa</taxon>
        <taxon>Ecdysozoa</taxon>
        <taxon>Arthropoda</taxon>
        <taxon>Hexapoda</taxon>
        <taxon>Insecta</taxon>
        <taxon>Pterygota</taxon>
        <taxon>Neoptera</taxon>
        <taxon>Endopterygota</taxon>
        <taxon>Hymenoptera</taxon>
        <taxon>Apocrita</taxon>
        <taxon>Aculeata</taxon>
        <taxon>Formicoidea</taxon>
        <taxon>Formicidae</taxon>
        <taxon>Formicinae</taxon>
        <taxon>Lasius</taxon>
        <taxon>Lasius</taxon>
    </lineage>
</organism>
<dbReference type="PaxDb" id="67767-A0A0J7JW14"/>
<evidence type="ECO:0000313" key="2">
    <source>
        <dbReference type="Proteomes" id="UP000036403"/>
    </source>
</evidence>
<dbReference type="AlphaFoldDB" id="A0A0J7JW14"/>
<gene>
    <name evidence="1" type="ORF">RF55_23038</name>
</gene>
<dbReference type="Proteomes" id="UP000036403">
    <property type="component" value="Unassembled WGS sequence"/>
</dbReference>
<evidence type="ECO:0000313" key="1">
    <source>
        <dbReference type="EMBL" id="KMQ82428.1"/>
    </source>
</evidence>
<dbReference type="EMBL" id="LBMM01025578">
    <property type="protein sequence ID" value="KMQ82428.1"/>
    <property type="molecule type" value="Genomic_DNA"/>
</dbReference>
<protein>
    <submittedName>
        <fullName evidence="1">Lmbr1 domain-containing protein 2-like protein</fullName>
    </submittedName>
</protein>
<dbReference type="OrthoDB" id="6753017at2759"/>
<name>A0A0J7JW14_LASNI</name>
<comment type="caution">
    <text evidence="1">The sequence shown here is derived from an EMBL/GenBank/DDBJ whole genome shotgun (WGS) entry which is preliminary data.</text>
</comment>
<sequence>MNRDSERKSVAAVAQMGHVEILYYGKEKLAGLRKVKVSDIANIRSISEKCLPTIGDFMWLYGKWACIPGIPGWNGFMEEATANNNFVRSKIMFLPFINVSPSDYDIHDAHLCSYQEEGFQLQILYRYI</sequence>
<proteinExistence type="predicted"/>
<reference evidence="1 2" key="1">
    <citation type="submission" date="2015-04" db="EMBL/GenBank/DDBJ databases">
        <title>Lasius niger genome sequencing.</title>
        <authorList>
            <person name="Konorov E.A."/>
            <person name="Nikitin M.A."/>
            <person name="Kirill M.V."/>
            <person name="Chang P."/>
        </authorList>
    </citation>
    <scope>NUCLEOTIDE SEQUENCE [LARGE SCALE GENOMIC DNA]</scope>
    <source>
        <tissue evidence="1">Whole</tissue>
    </source>
</reference>